<dbReference type="CTD" id="36378715"/>
<dbReference type="Proteomes" id="UP000035682">
    <property type="component" value="Unplaced"/>
</dbReference>
<organism evidence="1">
    <name type="scientific">Strongyloides ratti</name>
    <name type="common">Parasitic roundworm</name>
    <dbReference type="NCBI Taxonomy" id="34506"/>
    <lineage>
        <taxon>Eukaryota</taxon>
        <taxon>Metazoa</taxon>
        <taxon>Ecdysozoa</taxon>
        <taxon>Nematoda</taxon>
        <taxon>Chromadorea</taxon>
        <taxon>Rhabditida</taxon>
        <taxon>Tylenchina</taxon>
        <taxon>Panagrolaimomorpha</taxon>
        <taxon>Strongyloidoidea</taxon>
        <taxon>Strongyloididae</taxon>
        <taxon>Strongyloides</taxon>
    </lineage>
</organism>
<dbReference type="EMBL" id="LN609529">
    <property type="protein sequence ID" value="CEF66351.1"/>
    <property type="molecule type" value="Genomic_DNA"/>
</dbReference>
<dbReference type="STRING" id="34506.A0A090L990"/>
<keyword evidence="2" id="KW-1185">Reference proteome</keyword>
<name>A0A090L990_STRRB</name>
<evidence type="ECO:0000313" key="3">
    <source>
        <dbReference type="WBParaSite" id="SRAE_2000102100.1"/>
    </source>
</evidence>
<evidence type="ECO:0000313" key="1">
    <source>
        <dbReference type="EMBL" id="CEF66351.1"/>
    </source>
</evidence>
<dbReference type="GeneID" id="36378715"/>
<dbReference type="RefSeq" id="XP_024505551.1">
    <property type="nucleotide sequence ID" value="XM_024651923.1"/>
</dbReference>
<dbReference type="AlphaFoldDB" id="A0A090L990"/>
<accession>A0A090L990</accession>
<reference evidence="1" key="2">
    <citation type="submission" date="2014-09" db="EMBL/GenBank/DDBJ databases">
        <authorList>
            <person name="Aslett A.Martin."/>
        </authorList>
    </citation>
    <scope>NUCLEOTIDE SEQUENCE</scope>
    <source>
        <strain evidence="1">ED321 Heterogonic</strain>
    </source>
</reference>
<dbReference type="PANTHER" id="PTHR14898">
    <property type="entry name" value="ENHANCER OF POLYCOMB"/>
    <property type="match status" value="1"/>
</dbReference>
<dbReference type="GO" id="GO:0035267">
    <property type="term" value="C:NuA4 histone acetyltransferase complex"/>
    <property type="evidence" value="ECO:0007669"/>
    <property type="project" value="InterPro"/>
</dbReference>
<evidence type="ECO:0000313" key="2">
    <source>
        <dbReference type="Proteomes" id="UP000035682"/>
    </source>
</evidence>
<dbReference type="WBParaSite" id="SRAE_2000102100.1">
    <property type="protein sequence ID" value="SRAE_2000102100.1"/>
    <property type="gene ID" value="WBGene00261221"/>
</dbReference>
<dbReference type="GO" id="GO:0006357">
    <property type="term" value="P:regulation of transcription by RNA polymerase II"/>
    <property type="evidence" value="ECO:0007669"/>
    <property type="project" value="InterPro"/>
</dbReference>
<dbReference type="OrthoDB" id="435275at2759"/>
<gene>
    <name evidence="1 3 4" type="ORF">SRAE_2000102100</name>
</gene>
<protein>
    <submittedName>
        <fullName evidence="1 3">Enhancer of polycomb-like protein</fullName>
    </submittedName>
</protein>
<proteinExistence type="predicted"/>
<reference evidence="2" key="1">
    <citation type="submission" date="2014-09" db="EMBL/GenBank/DDBJ databases">
        <authorList>
            <person name="Martin A.A."/>
        </authorList>
    </citation>
    <scope>NUCLEOTIDE SEQUENCE</scope>
    <source>
        <strain evidence="2">ED321</strain>
    </source>
</reference>
<evidence type="ECO:0000313" key="4">
    <source>
        <dbReference type="WormBase" id="SRAE_2000102100"/>
    </source>
</evidence>
<reference evidence="3" key="3">
    <citation type="submission" date="2020-12" db="UniProtKB">
        <authorList>
            <consortium name="WormBaseParasite"/>
        </authorList>
    </citation>
    <scope>IDENTIFICATION</scope>
</reference>
<dbReference type="WormBase" id="SRAE_2000102100">
    <property type="protein sequence ID" value="SRP06312"/>
    <property type="gene ID" value="WBGene00261221"/>
</dbReference>
<dbReference type="InterPro" id="IPR024943">
    <property type="entry name" value="Enhancer_polycomb"/>
</dbReference>
<sequence length="472" mass="55798">MEDELDDFNDSPGWRYLVKLPTGMEEDEENETHIKEAINIKQLYTLDKDNDKTAPLIPTRPTEEIDHDLYICLYKVVDSELIDKKEYLRLPLSYLFFNPCNMYDADEEDYEWLHKRPYITIKEFESVIETLENESTDSSLCLPGTAEDILKDMTPGIVGEVYDLWLNKRAECNKKGLSSLMPKVKTDCSKEGLNSVNPYICFRKRHEKMQTRRSKKCEEGNYIKMLYLKNNMKIFDKLLKKMEKREKLKYRIIEENENIFNMRLSFNLESQNIISKENLPKSTIVSYVMNSIMSDIDEYTRKIDIKTKKIRDGKKRQSLIWDKYVKSINCKKIKRDIPINIRERNLVEVNLDDSDSSDEETNGNVKEDFEFRRKRGVTYRAPISDMMKPDSYIYNEIPFYGGALNHRDRFYPFTFSSKINGQTLTRMIRKVQGRLGQTFFEYISDDYNKDLPKNLFAVHNKESQINLDLSPS</sequence>